<dbReference type="Gene3D" id="2.70.150.10">
    <property type="entry name" value="Calcium-transporting ATPase, cytoplasmic transduction domain A"/>
    <property type="match status" value="1"/>
</dbReference>
<evidence type="ECO:0000256" key="7">
    <source>
        <dbReference type="ARBA" id="ARBA00022840"/>
    </source>
</evidence>
<dbReference type="InterPro" id="IPR023298">
    <property type="entry name" value="ATPase_P-typ_TM_dom_sf"/>
</dbReference>
<dbReference type="FunFam" id="2.70.150.10:FF:000160">
    <property type="entry name" value="Sarcoplasmic/endoplasmic reticulum calcium ATPase 1"/>
    <property type="match status" value="2"/>
</dbReference>
<dbReference type="SUPFAM" id="SSF81665">
    <property type="entry name" value="Calcium ATPase, transmembrane domain M"/>
    <property type="match status" value="1"/>
</dbReference>
<evidence type="ECO:0000256" key="3">
    <source>
        <dbReference type="ARBA" id="ARBA00012790"/>
    </source>
</evidence>
<dbReference type="Pfam" id="PF00122">
    <property type="entry name" value="E1-E2_ATPase"/>
    <property type="match status" value="1"/>
</dbReference>
<evidence type="ECO:0000256" key="8">
    <source>
        <dbReference type="ARBA" id="ARBA00022842"/>
    </source>
</evidence>
<evidence type="ECO:0000256" key="9">
    <source>
        <dbReference type="ARBA" id="ARBA00022967"/>
    </source>
</evidence>
<keyword evidence="8" id="KW-0460">Magnesium</keyword>
<feature type="domain" description="Cation-transporting P-type ATPase N-terminal" evidence="14">
    <location>
        <begin position="3"/>
        <end position="77"/>
    </location>
</feature>
<evidence type="ECO:0000256" key="11">
    <source>
        <dbReference type="ARBA" id="ARBA00023136"/>
    </source>
</evidence>
<dbReference type="InterPro" id="IPR008250">
    <property type="entry name" value="ATPase_P-typ_transduc_dom_A_sf"/>
</dbReference>
<dbReference type="InterPro" id="IPR001757">
    <property type="entry name" value="P_typ_ATPase"/>
</dbReference>
<comment type="similarity">
    <text evidence="2">Belongs to the cation transport ATPase (P-type) (TC 3.A.3) family. Type IIA subfamily.</text>
</comment>
<dbReference type="GO" id="GO:0005524">
    <property type="term" value="F:ATP binding"/>
    <property type="evidence" value="ECO:0007669"/>
    <property type="project" value="UniProtKB-KW"/>
</dbReference>
<keyword evidence="7" id="KW-0067">ATP-binding</keyword>
<dbReference type="Pfam" id="PF00690">
    <property type="entry name" value="Cation_ATPase_N"/>
    <property type="match status" value="1"/>
</dbReference>
<dbReference type="SUPFAM" id="SSF81653">
    <property type="entry name" value="Calcium ATPase, transduction domain A"/>
    <property type="match status" value="1"/>
</dbReference>
<dbReference type="Proteomes" id="UP000646548">
    <property type="component" value="Unassembled WGS sequence"/>
</dbReference>
<name>A0A834CT27_ORYME</name>
<keyword evidence="5 13" id="KW-0812">Transmembrane</keyword>
<dbReference type="GO" id="GO:0012505">
    <property type="term" value="C:endomembrane system"/>
    <property type="evidence" value="ECO:0007669"/>
    <property type="project" value="UniProtKB-SubCell"/>
</dbReference>
<evidence type="ECO:0000313" key="15">
    <source>
        <dbReference type="EMBL" id="KAF6732045.1"/>
    </source>
</evidence>
<comment type="caution">
    <text evidence="15">The sequence shown here is derived from an EMBL/GenBank/DDBJ whole genome shotgun (WGS) entry which is preliminary data.</text>
</comment>
<evidence type="ECO:0000256" key="4">
    <source>
        <dbReference type="ARBA" id="ARBA00022553"/>
    </source>
</evidence>
<comment type="catalytic activity">
    <reaction evidence="12">
        <text>Ca(2+)(in) + ATP + H2O = Ca(2+)(out) + ADP + phosphate + H(+)</text>
        <dbReference type="Rhea" id="RHEA:18105"/>
        <dbReference type="ChEBI" id="CHEBI:15377"/>
        <dbReference type="ChEBI" id="CHEBI:15378"/>
        <dbReference type="ChEBI" id="CHEBI:29108"/>
        <dbReference type="ChEBI" id="CHEBI:30616"/>
        <dbReference type="ChEBI" id="CHEBI:43474"/>
        <dbReference type="ChEBI" id="CHEBI:456216"/>
        <dbReference type="EC" id="7.2.2.10"/>
    </reaction>
    <physiologicalReaction direction="left-to-right" evidence="12">
        <dbReference type="Rhea" id="RHEA:18106"/>
    </physiologicalReaction>
</comment>
<protein>
    <recommendedName>
        <fullName evidence="3">P-type Ca(2+) transporter</fullName>
        <ecNumber evidence="3">7.2.2.10</ecNumber>
    </recommendedName>
</protein>
<dbReference type="GO" id="GO:0005388">
    <property type="term" value="F:P-type calcium transporter activity"/>
    <property type="evidence" value="ECO:0007669"/>
    <property type="project" value="UniProtKB-EC"/>
</dbReference>
<accession>A0A834CT27</accession>
<dbReference type="GO" id="GO:0016887">
    <property type="term" value="F:ATP hydrolysis activity"/>
    <property type="evidence" value="ECO:0007669"/>
    <property type="project" value="InterPro"/>
</dbReference>
<dbReference type="EMBL" id="WKFB01000200">
    <property type="protein sequence ID" value="KAF6732045.1"/>
    <property type="molecule type" value="Genomic_DNA"/>
</dbReference>
<gene>
    <name evidence="15" type="ORF">FQA47_010011</name>
</gene>
<evidence type="ECO:0000256" key="10">
    <source>
        <dbReference type="ARBA" id="ARBA00022989"/>
    </source>
</evidence>
<evidence type="ECO:0000313" key="16">
    <source>
        <dbReference type="Proteomes" id="UP000646548"/>
    </source>
</evidence>
<feature type="transmembrane region" description="Helical" evidence="13">
    <location>
        <begin position="60"/>
        <end position="78"/>
    </location>
</feature>
<dbReference type="EC" id="7.2.2.10" evidence="3"/>
<dbReference type="FunFam" id="1.20.1110.10:FF:000065">
    <property type="entry name" value="Sarcoplasmic/endoplasmic reticulum calcium ATPase 1"/>
    <property type="match status" value="2"/>
</dbReference>
<dbReference type="SMART" id="SM00831">
    <property type="entry name" value="Cation_ATPase_N"/>
    <property type="match status" value="1"/>
</dbReference>
<dbReference type="NCBIfam" id="TIGR01494">
    <property type="entry name" value="ATPase_P-type"/>
    <property type="match status" value="1"/>
</dbReference>
<organism evidence="15 16">
    <name type="scientific">Oryzias melastigma</name>
    <name type="common">Marine medaka</name>
    <dbReference type="NCBI Taxonomy" id="30732"/>
    <lineage>
        <taxon>Eukaryota</taxon>
        <taxon>Metazoa</taxon>
        <taxon>Chordata</taxon>
        <taxon>Craniata</taxon>
        <taxon>Vertebrata</taxon>
        <taxon>Euteleostomi</taxon>
        <taxon>Actinopterygii</taxon>
        <taxon>Neopterygii</taxon>
        <taxon>Teleostei</taxon>
        <taxon>Neoteleostei</taxon>
        <taxon>Acanthomorphata</taxon>
        <taxon>Ovalentaria</taxon>
        <taxon>Atherinomorphae</taxon>
        <taxon>Beloniformes</taxon>
        <taxon>Adrianichthyidae</taxon>
        <taxon>Oryziinae</taxon>
        <taxon>Oryzias</taxon>
    </lineage>
</organism>
<keyword evidence="10 13" id="KW-1133">Transmembrane helix</keyword>
<evidence type="ECO:0000259" key="14">
    <source>
        <dbReference type="SMART" id="SM00831"/>
    </source>
</evidence>
<dbReference type="PANTHER" id="PTHR42861">
    <property type="entry name" value="CALCIUM-TRANSPORTING ATPASE"/>
    <property type="match status" value="1"/>
</dbReference>
<evidence type="ECO:0000256" key="13">
    <source>
        <dbReference type="SAM" id="Phobius"/>
    </source>
</evidence>
<evidence type="ECO:0000256" key="1">
    <source>
        <dbReference type="ARBA" id="ARBA00004127"/>
    </source>
</evidence>
<reference evidence="15" key="1">
    <citation type="journal article" name="BMC Genomics">
        <title>Long-read sequencing and de novo genome assembly of marine medaka (Oryzias melastigma).</title>
        <authorList>
            <person name="Liang P."/>
            <person name="Saqib H.S.A."/>
            <person name="Ni X."/>
            <person name="Shen Y."/>
        </authorList>
    </citation>
    <scope>NUCLEOTIDE SEQUENCE</scope>
    <source>
        <strain evidence="15">Bigg-433</strain>
    </source>
</reference>
<evidence type="ECO:0000256" key="5">
    <source>
        <dbReference type="ARBA" id="ARBA00022692"/>
    </source>
</evidence>
<proteinExistence type="inferred from homology"/>
<keyword evidence="6" id="KW-0547">Nucleotide-binding</keyword>
<dbReference type="GO" id="GO:0016020">
    <property type="term" value="C:membrane"/>
    <property type="evidence" value="ECO:0007669"/>
    <property type="project" value="InterPro"/>
</dbReference>
<keyword evidence="11 13" id="KW-0472">Membrane</keyword>
<dbReference type="InterPro" id="IPR004014">
    <property type="entry name" value="ATPase_P-typ_cation-transptr_N"/>
</dbReference>
<keyword evidence="9" id="KW-1278">Translocase</keyword>
<evidence type="ECO:0000256" key="12">
    <source>
        <dbReference type="ARBA" id="ARBA00047282"/>
    </source>
</evidence>
<sequence>MENSHTKSPAECLTYFGVNENTGLTPDQFKKNLEKYGYNELPAEEGKSIWELIIEQFEDLLVRILLLAACISFVLAWFEEGEETVTAFVEPFVILLILIANAIVGVWQERNAESAIEALKEYEPEMGKVYRSDRKSVQRIKAREIVPGDIVEVSVGDKVPADIRITSIKSTTLRVDQSILTGESVSVIKHTEVVPDLRAVNQDKKNMLFSGTNIAAGKAIGVAVATGVSTEIGKIRDQMAATEQEKTPLQAKLDEFGEQLSKVISLICVAVWAINIGHFNDPVHGGSWIRWCRLLLQDRCCSGCGCHP</sequence>
<evidence type="ECO:0000256" key="2">
    <source>
        <dbReference type="ARBA" id="ARBA00005675"/>
    </source>
</evidence>
<dbReference type="InterPro" id="IPR059000">
    <property type="entry name" value="ATPase_P-type_domA"/>
</dbReference>
<dbReference type="AlphaFoldDB" id="A0A834CT27"/>
<keyword evidence="4" id="KW-0597">Phosphoprotein</keyword>
<evidence type="ECO:0000256" key="6">
    <source>
        <dbReference type="ARBA" id="ARBA00022741"/>
    </source>
</evidence>
<comment type="subcellular location">
    <subcellularLocation>
        <location evidence="1">Endomembrane system</location>
        <topology evidence="1">Multi-pass membrane protein</topology>
    </subcellularLocation>
</comment>
<feature type="transmembrane region" description="Helical" evidence="13">
    <location>
        <begin position="84"/>
        <end position="107"/>
    </location>
</feature>
<dbReference type="Gene3D" id="1.20.1110.10">
    <property type="entry name" value="Calcium-transporting ATPase, transmembrane domain"/>
    <property type="match status" value="1"/>
</dbReference>